<feature type="binding site" evidence="7">
    <location>
        <position position="85"/>
    </location>
    <ligand>
        <name>ATP</name>
        <dbReference type="ChEBI" id="CHEBI:30616"/>
    </ligand>
</feature>
<evidence type="ECO:0000256" key="2">
    <source>
        <dbReference type="ARBA" id="ARBA00022527"/>
    </source>
</evidence>
<protein>
    <recommendedName>
        <fullName evidence="1">non-specific serine/threonine protein kinase</fullName>
        <ecNumber evidence="1">2.7.11.1</ecNumber>
    </recommendedName>
</protein>
<evidence type="ECO:0000256" key="8">
    <source>
        <dbReference type="SAM" id="MobiDB-lite"/>
    </source>
</evidence>
<dbReference type="Gene3D" id="3.30.200.20">
    <property type="entry name" value="Phosphorylase Kinase, domain 1"/>
    <property type="match status" value="1"/>
</dbReference>
<feature type="region of interest" description="Disordered" evidence="8">
    <location>
        <begin position="386"/>
        <end position="460"/>
    </location>
</feature>
<evidence type="ECO:0000256" key="3">
    <source>
        <dbReference type="ARBA" id="ARBA00022679"/>
    </source>
</evidence>
<feature type="transmembrane region" description="Helical" evidence="9">
    <location>
        <begin position="472"/>
        <end position="492"/>
    </location>
</feature>
<dbReference type="InterPro" id="IPR017441">
    <property type="entry name" value="Protein_kinase_ATP_BS"/>
</dbReference>
<feature type="compositionally biased region" description="Low complexity" evidence="8">
    <location>
        <begin position="522"/>
        <end position="536"/>
    </location>
</feature>
<dbReference type="EC" id="2.7.11.1" evidence="1"/>
<feature type="region of interest" description="Disordered" evidence="8">
    <location>
        <begin position="87"/>
        <end position="165"/>
    </location>
</feature>
<keyword evidence="3" id="KW-0808">Transferase</keyword>
<keyword evidence="9" id="KW-0812">Transmembrane</keyword>
<reference evidence="11 12" key="1">
    <citation type="journal article" date="2014" name="Int. J. Syst. Evol. Microbiol.">
        <title>Arthrobacter pityocampae sp. nov., isolated from Thaumetopoea pityocampa (Lep., Thaumetopoeidae).</title>
        <authorList>
            <person name="Ince I.A."/>
            <person name="Demirbag Z."/>
            <person name="Kati H."/>
        </authorList>
    </citation>
    <scope>NUCLEOTIDE SEQUENCE [LARGE SCALE GENOMIC DNA]</scope>
    <source>
        <strain evidence="11 12">Tp2</strain>
    </source>
</reference>
<gene>
    <name evidence="11" type="ORF">C4K88_06030</name>
</gene>
<evidence type="ECO:0000259" key="10">
    <source>
        <dbReference type="PROSITE" id="PS50011"/>
    </source>
</evidence>
<dbReference type="RefSeq" id="WP_104120705.1">
    <property type="nucleotide sequence ID" value="NZ_PRKW01000002.1"/>
</dbReference>
<keyword evidence="2" id="KW-0723">Serine/threonine-protein kinase</keyword>
<evidence type="ECO:0000256" key="9">
    <source>
        <dbReference type="SAM" id="Phobius"/>
    </source>
</evidence>
<comment type="caution">
    <text evidence="11">The sequence shown here is derived from an EMBL/GenBank/DDBJ whole genome shotgun (WGS) entry which is preliminary data.</text>
</comment>
<dbReference type="GO" id="GO:0005524">
    <property type="term" value="F:ATP binding"/>
    <property type="evidence" value="ECO:0007669"/>
    <property type="project" value="UniProtKB-UniRule"/>
</dbReference>
<dbReference type="Pfam" id="PF00069">
    <property type="entry name" value="Pkinase"/>
    <property type="match status" value="1"/>
</dbReference>
<feature type="compositionally biased region" description="Basic residues" evidence="8">
    <location>
        <begin position="399"/>
        <end position="410"/>
    </location>
</feature>
<keyword evidence="9" id="KW-1133">Transmembrane helix</keyword>
<evidence type="ECO:0000256" key="4">
    <source>
        <dbReference type="ARBA" id="ARBA00022741"/>
    </source>
</evidence>
<keyword evidence="5" id="KW-0418">Kinase</keyword>
<feature type="compositionally biased region" description="Pro residues" evidence="8">
    <location>
        <begin position="130"/>
        <end position="141"/>
    </location>
</feature>
<dbReference type="GO" id="GO:0004674">
    <property type="term" value="F:protein serine/threonine kinase activity"/>
    <property type="evidence" value="ECO:0007669"/>
    <property type="project" value="UniProtKB-KW"/>
</dbReference>
<feature type="region of interest" description="Disordered" evidence="8">
    <location>
        <begin position="1"/>
        <end position="68"/>
    </location>
</feature>
<keyword evidence="12" id="KW-1185">Reference proteome</keyword>
<feature type="domain" description="Protein kinase" evidence="10">
    <location>
        <begin position="57"/>
        <end position="380"/>
    </location>
</feature>
<dbReference type="Proteomes" id="UP000239297">
    <property type="component" value="Unassembled WGS sequence"/>
</dbReference>
<evidence type="ECO:0000256" key="6">
    <source>
        <dbReference type="ARBA" id="ARBA00022840"/>
    </source>
</evidence>
<proteinExistence type="predicted"/>
<evidence type="ECO:0000313" key="12">
    <source>
        <dbReference type="Proteomes" id="UP000239297"/>
    </source>
</evidence>
<sequence>MNEDAGVTEAGRSSRVTAGTPSGAAPEDAALSSDPPVAPDGWATEPTDRERPAVPGLRVGRLLGRGGSSAVWLVTDGDGRRFALKVVAPDDPGPAEQQAARRSAEAQVVVSAAAPSRRARRAASGGAAPAPGPAPVGPATPAPAAASGVERGTGGADTGVTEAPDPGVLARELRLLQRFTHDHLVPVHGIVGTDHGPGLLMDLAPGGSLLGLVTTRGPLPVPEVVTALVPVAQALGYLHAAGALHGDVTPGNILFTAEGKPLLADFGTGRLLGAARGGISGTPGFLDPLHDGSFEPGADVFALAAVAWFALTGRVPGPAEQRPPLVLIVPEAPLELMQLVEDALSSDRVRRPTAEDFARGLLAVSMPVPVDLVPAVHASVLPDLLTRRTDTPAGDPRSRGRRMTGRRSRAHGGVPGGRDAERAGRPSAGRSQPERVLRRRRGDVRPRRGRRRATLLHGQRVGPIRRDRRARVVVAALAGVAAVALLVAGMVLTVDGFRSEPAVGHAPDPPSVTTAGAPDQVPSAAGPDPAAPGPSDRTARAGTEPSDRDDASGESAAGGADADRAARADDPAVALEGLAALRAQAFTQADPDLLARVDVEGSPAMATDHEAVSALAGTGRALRNLSIAIRDPVALTDAALAGLPGLANLPVVAEPPPGTRVSVVRARAALSSYTETAAPASQRPGSTTPRDAALQDLVFVLWTSGEGWRIHSVVAPPD</sequence>
<feature type="compositionally biased region" description="Low complexity" evidence="8">
    <location>
        <begin position="94"/>
        <end position="129"/>
    </location>
</feature>
<dbReference type="AlphaFoldDB" id="A0A2S5J086"/>
<organism evidence="11 12">
    <name type="scientific">Arthrobacter pityocampae</name>
    <dbReference type="NCBI Taxonomy" id="547334"/>
    <lineage>
        <taxon>Bacteria</taxon>
        <taxon>Bacillati</taxon>
        <taxon>Actinomycetota</taxon>
        <taxon>Actinomycetes</taxon>
        <taxon>Micrococcales</taxon>
        <taxon>Micrococcaceae</taxon>
        <taxon>Arthrobacter</taxon>
    </lineage>
</organism>
<dbReference type="Gene3D" id="1.10.510.10">
    <property type="entry name" value="Transferase(Phosphotransferase) domain 1"/>
    <property type="match status" value="1"/>
</dbReference>
<keyword evidence="4 7" id="KW-0547">Nucleotide-binding</keyword>
<dbReference type="InterPro" id="IPR000719">
    <property type="entry name" value="Prot_kinase_dom"/>
</dbReference>
<evidence type="ECO:0000256" key="1">
    <source>
        <dbReference type="ARBA" id="ARBA00012513"/>
    </source>
</evidence>
<keyword evidence="9" id="KW-0472">Membrane</keyword>
<accession>A0A2S5J086</accession>
<dbReference type="InterPro" id="IPR011009">
    <property type="entry name" value="Kinase-like_dom_sf"/>
</dbReference>
<dbReference type="PROSITE" id="PS50011">
    <property type="entry name" value="PROTEIN_KINASE_DOM"/>
    <property type="match status" value="1"/>
</dbReference>
<dbReference type="EMBL" id="PRKW01000002">
    <property type="protein sequence ID" value="PPB50215.1"/>
    <property type="molecule type" value="Genomic_DNA"/>
</dbReference>
<evidence type="ECO:0000256" key="5">
    <source>
        <dbReference type="ARBA" id="ARBA00022777"/>
    </source>
</evidence>
<name>A0A2S5J086_9MICC</name>
<feature type="region of interest" description="Disordered" evidence="8">
    <location>
        <begin position="502"/>
        <end position="567"/>
    </location>
</feature>
<evidence type="ECO:0000313" key="11">
    <source>
        <dbReference type="EMBL" id="PPB50215.1"/>
    </source>
</evidence>
<feature type="compositionally biased region" description="Basic residues" evidence="8">
    <location>
        <begin position="437"/>
        <end position="454"/>
    </location>
</feature>
<dbReference type="PANTHER" id="PTHR43289:SF6">
    <property type="entry name" value="SERINE_THREONINE-PROTEIN KINASE NEKL-3"/>
    <property type="match status" value="1"/>
</dbReference>
<dbReference type="SUPFAM" id="SSF56112">
    <property type="entry name" value="Protein kinase-like (PK-like)"/>
    <property type="match status" value="1"/>
</dbReference>
<dbReference type="CDD" id="cd14014">
    <property type="entry name" value="STKc_PknB_like"/>
    <property type="match status" value="1"/>
</dbReference>
<dbReference type="OrthoDB" id="3778994at2"/>
<dbReference type="PANTHER" id="PTHR43289">
    <property type="entry name" value="MITOGEN-ACTIVATED PROTEIN KINASE KINASE KINASE 20-RELATED"/>
    <property type="match status" value="1"/>
</dbReference>
<dbReference type="PROSITE" id="PS00107">
    <property type="entry name" value="PROTEIN_KINASE_ATP"/>
    <property type="match status" value="1"/>
</dbReference>
<keyword evidence="6 7" id="KW-0067">ATP-binding</keyword>
<evidence type="ECO:0000256" key="7">
    <source>
        <dbReference type="PROSITE-ProRule" id="PRU10141"/>
    </source>
</evidence>